<dbReference type="Proteomes" id="UP000001883">
    <property type="component" value="Chromosome"/>
</dbReference>
<dbReference type="AntiFam" id="ANF00142">
    <property type="entry name" value="Shadow ORF (opposite yadG)"/>
</dbReference>
<dbReference type="EMBL" id="AP011540">
    <property type="protein sequence ID" value="BAI64434.1"/>
    <property type="molecule type" value="Genomic_DNA"/>
</dbReference>
<dbReference type="eggNOG" id="ENOG50339WX">
    <property type="taxonomic scope" value="Bacteria"/>
</dbReference>
<name>D2NS08_ROTMD</name>
<evidence type="ECO:0000313" key="1">
    <source>
        <dbReference type="EMBL" id="BAI64434.1"/>
    </source>
</evidence>
<dbReference type="HOGENOM" id="CLU_086665_0_0_11"/>
<dbReference type="AlphaFoldDB" id="D2NS08"/>
<protein>
    <submittedName>
        <fullName evidence="1">6-pyruvoyl-tetrahydropterin synthase</fullName>
    </submittedName>
</protein>
<reference evidence="1 2" key="3">
    <citation type="journal article" date="2010" name="Sequencing">
        <title>Complete Genome Sequence of Rothia mucilaginosa DY-18: A Clinical Isolate with Dense Meshwork-Like Structures from a Persistent Apical Periodontitis Lesion.</title>
        <authorList>
            <person name="Yamane K."/>
            <person name="Nambu T."/>
            <person name="Yamanaka T."/>
            <person name="Mashimo C."/>
            <person name="Sugimori C."/>
            <person name="Leung K.-P."/>
            <person name="Fukushima H."/>
        </authorList>
    </citation>
    <scope>NUCLEOTIDE SEQUENCE [LARGE SCALE GENOMIC DNA]</scope>
    <source>
        <strain evidence="1 2">DY-18</strain>
    </source>
</reference>
<keyword evidence="2" id="KW-1185">Reference proteome</keyword>
<reference evidence="1 2" key="2">
    <citation type="journal article" date="2010" name="J Osaka Dent Univ">
        <title>Isolation and identification of Rothia mucilaginosa from persistent apical periodontitis lesions.</title>
        <authorList>
            <person name="Yamane K."/>
            <person name="Yoshida M."/>
            <person name="Fujihira T."/>
            <person name="Baba T."/>
            <person name="Tsuji N."/>
            <person name="Hayashi H."/>
            <person name="Sugimori C."/>
            <person name="Yamanaka T."/>
            <person name="Mashimo C."/>
            <person name="Nambu T."/>
            <person name="Kawai H."/>
            <person name="Fukushima H."/>
        </authorList>
    </citation>
    <scope>NUCLEOTIDE SEQUENCE [LARGE SCALE GENOMIC DNA]</scope>
    <source>
        <strain evidence="1 2">DY-18</strain>
    </source>
</reference>
<proteinExistence type="predicted"/>
<reference evidence="2" key="1">
    <citation type="submission" date="2009-07" db="EMBL/GenBank/DDBJ databases">
        <title>Complete genome sequence of Rothia mucilaginosa DJ.</title>
        <authorList>
            <person name="Yamane K."/>
            <person name="Nambu T."/>
            <person name="Mashimo C."/>
            <person name="Sugimori C."/>
            <person name="Yamanaka T."/>
            <person name="Leung K."/>
            <person name="Fukushima H."/>
        </authorList>
    </citation>
    <scope>NUCLEOTIDE SEQUENCE [LARGE SCALE GENOMIC DNA]</scope>
    <source>
        <strain evidence="2">DY-18</strain>
    </source>
</reference>
<dbReference type="STRING" id="680646.RMDY18_06020"/>
<organism evidence="1 2">
    <name type="scientific">Rothia mucilaginosa (strain DY-18)</name>
    <name type="common">Stomatococcus mucilaginosus</name>
    <dbReference type="NCBI Taxonomy" id="680646"/>
    <lineage>
        <taxon>Bacteria</taxon>
        <taxon>Bacillati</taxon>
        <taxon>Actinomycetota</taxon>
        <taxon>Actinomycetes</taxon>
        <taxon>Micrococcales</taxon>
        <taxon>Micrococcaceae</taxon>
        <taxon>Rothia</taxon>
    </lineage>
</organism>
<evidence type="ECO:0000313" key="2">
    <source>
        <dbReference type="Proteomes" id="UP000001883"/>
    </source>
</evidence>
<sequence>MRARDAAAASAASLREYFFISPSGLVVDDLGQEVLGAVALRVGEELVRVGFLDDFAVGQEHDAVGGLAGEAHLVGHHDHGHAFLREGDHGVEHLVDHFGVERAGGLVEEHDLGLHGEGAGDGDALLLATGKLGGHLVRLGIHADLCEQLHGLRFCLRLGDFADAAGAEGHVIEDGLVREEVVRLENHADLCAELGEGAALLGQFLPVNLDGTAGDGFEAVDGSAEGRFAGTRRAEEDDDFALAHGKVDVLQNVISAVVLVDVGNLYEIFLCCGSCLCGHH</sequence>
<accession>D2NS08</accession>
<dbReference type="AntiFam" id="ANF00095">
    <property type="entry name" value="Shadow ORF (opposite ABC transporters)"/>
</dbReference>
<gene>
    <name evidence="1" type="ordered locus">RMDY18_06020</name>
</gene>
<dbReference type="KEGG" id="rmu:RMDY18_06020"/>